<evidence type="ECO:0000313" key="1">
    <source>
        <dbReference type="EMBL" id="QHU18485.1"/>
    </source>
</evidence>
<organism evidence="1">
    <name type="scientific">viral metagenome</name>
    <dbReference type="NCBI Taxonomy" id="1070528"/>
    <lineage>
        <taxon>unclassified sequences</taxon>
        <taxon>metagenomes</taxon>
        <taxon>organismal metagenomes</taxon>
    </lineage>
</organism>
<protein>
    <submittedName>
        <fullName evidence="1">Uncharacterized protein</fullName>
    </submittedName>
</protein>
<dbReference type="AlphaFoldDB" id="A0A6C0KKJ0"/>
<name>A0A6C0KKJ0_9ZZZZ</name>
<accession>A0A6C0KKJ0</accession>
<dbReference type="EMBL" id="MN740934">
    <property type="protein sequence ID" value="QHU18485.1"/>
    <property type="molecule type" value="Genomic_DNA"/>
</dbReference>
<sequence>MNRRSHQCQCSASCQRPSLKGEAFCAKHMKEGCPRSAPLSGWEPKYEPWRWNDRNEVRLTHNCFSYAFNIVDPEQIKACLQHPSCDVPFHQPGSISGHPKFNDKDPKSCPNMIIRLLGDNMNILPSSFEERCPNGMSKIALISDEDEDYHFLVQNGPNGPNGTNGPKAPKETQGYFSQKSGSLPVTDKDAEGHKIFDVKLANHNFKKNSLNYDRFCGYFCIPRDRQLFAKVGGSKRARVTRRRRK</sequence>
<proteinExistence type="predicted"/>
<reference evidence="1" key="1">
    <citation type="journal article" date="2020" name="Nature">
        <title>Giant virus diversity and host interactions through global metagenomics.</title>
        <authorList>
            <person name="Schulz F."/>
            <person name="Roux S."/>
            <person name="Paez-Espino D."/>
            <person name="Jungbluth S."/>
            <person name="Walsh D.A."/>
            <person name="Denef V.J."/>
            <person name="McMahon K.D."/>
            <person name="Konstantinidis K.T."/>
            <person name="Eloe-Fadrosh E.A."/>
            <person name="Kyrpides N.C."/>
            <person name="Woyke T."/>
        </authorList>
    </citation>
    <scope>NUCLEOTIDE SEQUENCE</scope>
    <source>
        <strain evidence="1">GVMAG-S-3300013006-138</strain>
    </source>
</reference>